<accession>A0ABQ5BL78</accession>
<name>A0ABQ5BL78_9ASTR</name>
<protein>
    <submittedName>
        <fullName evidence="2">Uncharacterized protein</fullName>
    </submittedName>
</protein>
<reference evidence="2" key="1">
    <citation type="journal article" date="2022" name="Int. J. Mol. Sci.">
        <title>Draft Genome of Tanacetum Coccineum: Genomic Comparison of Closely Related Tanacetum-Family Plants.</title>
        <authorList>
            <person name="Yamashiro T."/>
            <person name="Shiraishi A."/>
            <person name="Nakayama K."/>
            <person name="Satake H."/>
        </authorList>
    </citation>
    <scope>NUCLEOTIDE SEQUENCE</scope>
</reference>
<feature type="compositionally biased region" description="Polar residues" evidence="1">
    <location>
        <begin position="75"/>
        <end position="84"/>
    </location>
</feature>
<proteinExistence type="predicted"/>
<evidence type="ECO:0000313" key="3">
    <source>
        <dbReference type="Proteomes" id="UP001151760"/>
    </source>
</evidence>
<reference evidence="2" key="2">
    <citation type="submission" date="2022-01" db="EMBL/GenBank/DDBJ databases">
        <authorList>
            <person name="Yamashiro T."/>
            <person name="Shiraishi A."/>
            <person name="Satake H."/>
            <person name="Nakayama K."/>
        </authorList>
    </citation>
    <scope>NUCLEOTIDE SEQUENCE</scope>
</reference>
<dbReference type="EMBL" id="BQNB010013409">
    <property type="protein sequence ID" value="GJT15600.1"/>
    <property type="molecule type" value="Genomic_DNA"/>
</dbReference>
<evidence type="ECO:0000256" key="1">
    <source>
        <dbReference type="SAM" id="MobiDB-lite"/>
    </source>
</evidence>
<gene>
    <name evidence="2" type="ORF">Tco_0874306</name>
</gene>
<keyword evidence="3" id="KW-1185">Reference proteome</keyword>
<sequence>MERSVVGLSIGIRGNRGANIACPGPNTPPEGQSSATYKGAVKGLISLATGVHELCHAGDQPGGDSRLLGGKAHDISSQAHNIMP</sequence>
<comment type="caution">
    <text evidence="2">The sequence shown here is derived from an EMBL/GenBank/DDBJ whole genome shotgun (WGS) entry which is preliminary data.</text>
</comment>
<dbReference type="Proteomes" id="UP001151760">
    <property type="component" value="Unassembled WGS sequence"/>
</dbReference>
<organism evidence="2 3">
    <name type="scientific">Tanacetum coccineum</name>
    <dbReference type="NCBI Taxonomy" id="301880"/>
    <lineage>
        <taxon>Eukaryota</taxon>
        <taxon>Viridiplantae</taxon>
        <taxon>Streptophyta</taxon>
        <taxon>Embryophyta</taxon>
        <taxon>Tracheophyta</taxon>
        <taxon>Spermatophyta</taxon>
        <taxon>Magnoliopsida</taxon>
        <taxon>eudicotyledons</taxon>
        <taxon>Gunneridae</taxon>
        <taxon>Pentapetalae</taxon>
        <taxon>asterids</taxon>
        <taxon>campanulids</taxon>
        <taxon>Asterales</taxon>
        <taxon>Asteraceae</taxon>
        <taxon>Asteroideae</taxon>
        <taxon>Anthemideae</taxon>
        <taxon>Anthemidinae</taxon>
        <taxon>Tanacetum</taxon>
    </lineage>
</organism>
<feature type="region of interest" description="Disordered" evidence="1">
    <location>
        <begin position="65"/>
        <end position="84"/>
    </location>
</feature>
<evidence type="ECO:0000313" key="2">
    <source>
        <dbReference type="EMBL" id="GJT15600.1"/>
    </source>
</evidence>